<organism evidence="7 8">
    <name type="scientific">Pannonibacter indicus</name>
    <dbReference type="NCBI Taxonomy" id="466044"/>
    <lineage>
        <taxon>Bacteria</taxon>
        <taxon>Pseudomonadati</taxon>
        <taxon>Pseudomonadota</taxon>
        <taxon>Alphaproteobacteria</taxon>
        <taxon>Hyphomicrobiales</taxon>
        <taxon>Stappiaceae</taxon>
        <taxon>Pannonibacter</taxon>
    </lineage>
</organism>
<evidence type="ECO:0000259" key="6">
    <source>
        <dbReference type="Pfam" id="PF08281"/>
    </source>
</evidence>
<dbReference type="InterPro" id="IPR007627">
    <property type="entry name" value="RNA_pol_sigma70_r2"/>
</dbReference>
<dbReference type="RefSeq" id="WP_050472153.1">
    <property type="nucleotide sequence ID" value="NZ_CYHE01000003.1"/>
</dbReference>
<accession>A0A0K6HU42</accession>
<keyword evidence="2" id="KW-0805">Transcription regulation</keyword>
<evidence type="ECO:0000313" key="7">
    <source>
        <dbReference type="EMBL" id="CUA94288.1"/>
    </source>
</evidence>
<dbReference type="EMBL" id="CYHE01000003">
    <property type="protein sequence ID" value="CUA94288.1"/>
    <property type="molecule type" value="Genomic_DNA"/>
</dbReference>
<sequence length="169" mass="19174">MSLRESDSRYAAYLAHRSALIDYGTRLLGSRADAEDVVQEAFIRFVPENSPPASSLRAYLFRIVRNLAFDIRRRRQLETREEPGDLPHWTRPQDVQTPEEDALFCENLRRISDYLATLPPEVRTSLEMHRFGGYTLDEIGGHLGLSTATVHRHVTRTLAALAALLEPGT</sequence>
<keyword evidence="4" id="KW-0804">Transcription</keyword>
<evidence type="ECO:0000256" key="4">
    <source>
        <dbReference type="ARBA" id="ARBA00023163"/>
    </source>
</evidence>
<feature type="domain" description="RNA polymerase sigma factor 70 region 4 type 2" evidence="6">
    <location>
        <begin position="109"/>
        <end position="161"/>
    </location>
</feature>
<keyword evidence="8" id="KW-1185">Reference proteome</keyword>
<dbReference type="InterPro" id="IPR013324">
    <property type="entry name" value="RNA_pol_sigma_r3/r4-like"/>
</dbReference>
<dbReference type="NCBIfam" id="TIGR02937">
    <property type="entry name" value="sigma70-ECF"/>
    <property type="match status" value="1"/>
</dbReference>
<gene>
    <name evidence="7" type="ORF">Ga0061067_103121</name>
</gene>
<dbReference type="Proteomes" id="UP000183900">
    <property type="component" value="Unassembled WGS sequence"/>
</dbReference>
<dbReference type="SUPFAM" id="SSF88946">
    <property type="entry name" value="Sigma2 domain of RNA polymerase sigma factors"/>
    <property type="match status" value="1"/>
</dbReference>
<dbReference type="SUPFAM" id="SSF88659">
    <property type="entry name" value="Sigma3 and sigma4 domains of RNA polymerase sigma factors"/>
    <property type="match status" value="1"/>
</dbReference>
<dbReference type="InterPro" id="IPR036388">
    <property type="entry name" value="WH-like_DNA-bd_sf"/>
</dbReference>
<evidence type="ECO:0000259" key="5">
    <source>
        <dbReference type="Pfam" id="PF04542"/>
    </source>
</evidence>
<dbReference type="PANTHER" id="PTHR43133">
    <property type="entry name" value="RNA POLYMERASE ECF-TYPE SIGMA FACTO"/>
    <property type="match status" value="1"/>
</dbReference>
<dbReference type="GO" id="GO:0003677">
    <property type="term" value="F:DNA binding"/>
    <property type="evidence" value="ECO:0007669"/>
    <property type="project" value="InterPro"/>
</dbReference>
<reference evidence="8" key="1">
    <citation type="submission" date="2015-08" db="EMBL/GenBank/DDBJ databases">
        <authorList>
            <person name="Varghese N."/>
        </authorList>
    </citation>
    <scope>NUCLEOTIDE SEQUENCE [LARGE SCALE GENOMIC DNA]</scope>
    <source>
        <strain evidence="8">DSM 23407</strain>
    </source>
</reference>
<dbReference type="InterPro" id="IPR039425">
    <property type="entry name" value="RNA_pol_sigma-70-like"/>
</dbReference>
<feature type="domain" description="RNA polymerase sigma-70 region 2" evidence="5">
    <location>
        <begin position="13"/>
        <end position="76"/>
    </location>
</feature>
<dbReference type="InterPro" id="IPR013249">
    <property type="entry name" value="RNA_pol_sigma70_r4_t2"/>
</dbReference>
<dbReference type="Gene3D" id="1.10.1740.10">
    <property type="match status" value="1"/>
</dbReference>
<dbReference type="Pfam" id="PF08281">
    <property type="entry name" value="Sigma70_r4_2"/>
    <property type="match status" value="1"/>
</dbReference>
<name>A0A0K6HU42_9HYPH</name>
<keyword evidence="3" id="KW-0731">Sigma factor</keyword>
<evidence type="ECO:0000256" key="3">
    <source>
        <dbReference type="ARBA" id="ARBA00023082"/>
    </source>
</evidence>
<evidence type="ECO:0000313" key="8">
    <source>
        <dbReference type="Proteomes" id="UP000183900"/>
    </source>
</evidence>
<evidence type="ECO:0000256" key="2">
    <source>
        <dbReference type="ARBA" id="ARBA00023015"/>
    </source>
</evidence>
<proteinExistence type="inferred from homology"/>
<protein>
    <submittedName>
        <fullName evidence="7">RNA polymerase sigma factor, sigma-70 family</fullName>
    </submittedName>
</protein>
<dbReference type="Pfam" id="PF04542">
    <property type="entry name" value="Sigma70_r2"/>
    <property type="match status" value="1"/>
</dbReference>
<dbReference type="PANTHER" id="PTHR43133:SF63">
    <property type="entry name" value="RNA POLYMERASE SIGMA FACTOR FECI-RELATED"/>
    <property type="match status" value="1"/>
</dbReference>
<dbReference type="InterPro" id="IPR014284">
    <property type="entry name" value="RNA_pol_sigma-70_dom"/>
</dbReference>
<dbReference type="Gene3D" id="1.10.10.10">
    <property type="entry name" value="Winged helix-like DNA-binding domain superfamily/Winged helix DNA-binding domain"/>
    <property type="match status" value="1"/>
</dbReference>
<dbReference type="GO" id="GO:0016987">
    <property type="term" value="F:sigma factor activity"/>
    <property type="evidence" value="ECO:0007669"/>
    <property type="project" value="UniProtKB-KW"/>
</dbReference>
<dbReference type="AlphaFoldDB" id="A0A0K6HU42"/>
<dbReference type="InterPro" id="IPR013325">
    <property type="entry name" value="RNA_pol_sigma_r2"/>
</dbReference>
<comment type="similarity">
    <text evidence="1">Belongs to the sigma-70 factor family. ECF subfamily.</text>
</comment>
<evidence type="ECO:0000256" key="1">
    <source>
        <dbReference type="ARBA" id="ARBA00010641"/>
    </source>
</evidence>
<dbReference type="GO" id="GO:0006352">
    <property type="term" value="P:DNA-templated transcription initiation"/>
    <property type="evidence" value="ECO:0007669"/>
    <property type="project" value="InterPro"/>
</dbReference>